<proteinExistence type="predicted"/>
<name>A0A2P2IT57_RHIMU</name>
<dbReference type="EMBL" id="GGEC01003905">
    <property type="protein sequence ID" value="MBW84388.1"/>
    <property type="molecule type" value="Transcribed_RNA"/>
</dbReference>
<organism evidence="1">
    <name type="scientific">Rhizophora mucronata</name>
    <name type="common">Asiatic mangrove</name>
    <dbReference type="NCBI Taxonomy" id="61149"/>
    <lineage>
        <taxon>Eukaryota</taxon>
        <taxon>Viridiplantae</taxon>
        <taxon>Streptophyta</taxon>
        <taxon>Embryophyta</taxon>
        <taxon>Tracheophyta</taxon>
        <taxon>Spermatophyta</taxon>
        <taxon>Magnoliopsida</taxon>
        <taxon>eudicotyledons</taxon>
        <taxon>Gunneridae</taxon>
        <taxon>Pentapetalae</taxon>
        <taxon>rosids</taxon>
        <taxon>fabids</taxon>
        <taxon>Malpighiales</taxon>
        <taxon>Rhizophoraceae</taxon>
        <taxon>Rhizophora</taxon>
    </lineage>
</organism>
<protein>
    <submittedName>
        <fullName evidence="1">Uncharacterized protein</fullName>
    </submittedName>
</protein>
<reference evidence="1" key="1">
    <citation type="submission" date="2018-02" db="EMBL/GenBank/DDBJ databases">
        <title>Rhizophora mucronata_Transcriptome.</title>
        <authorList>
            <person name="Meera S.P."/>
            <person name="Sreeshan A."/>
            <person name="Augustine A."/>
        </authorList>
    </citation>
    <scope>NUCLEOTIDE SEQUENCE</scope>
    <source>
        <tissue evidence="1">Leaf</tissue>
    </source>
</reference>
<dbReference type="AlphaFoldDB" id="A0A2P2IT57"/>
<sequence length="60" mass="7072">MNLYKLYLQISSNQKVQSLDPCLNFHENQLDIPTTKILPMKNKMLLITRYIGLGHHNILY</sequence>
<accession>A0A2P2IT57</accession>
<evidence type="ECO:0000313" key="1">
    <source>
        <dbReference type="EMBL" id="MBW84388.1"/>
    </source>
</evidence>